<evidence type="ECO:0000313" key="1">
    <source>
        <dbReference type="EMBL" id="NYH85667.1"/>
    </source>
</evidence>
<dbReference type="AlphaFoldDB" id="A0A1I2NCJ6"/>
<dbReference type="OrthoDB" id="7173324at2"/>
<dbReference type="EMBL" id="JACBZA010000001">
    <property type="protein sequence ID" value="NYH85667.1"/>
    <property type="molecule type" value="Genomic_DNA"/>
</dbReference>
<keyword evidence="4" id="KW-1185">Reference proteome</keyword>
<name>A0A1I2NCJ6_9ACTN</name>
<accession>A0A1I2NCJ6</accession>
<evidence type="ECO:0000313" key="4">
    <source>
        <dbReference type="Proteomes" id="UP000533017"/>
    </source>
</evidence>
<sequence length="78" mass="8701">MANVGPAVVGYLARLGITEPGQLVGRDPFELYDTLCVRDGRRYDPCLLDTFMSVVDQAGGGPRRPWWEYTAERKRALG</sequence>
<dbReference type="EMBL" id="FOOI01000003">
    <property type="protein sequence ID" value="SFF99196.1"/>
    <property type="molecule type" value="Genomic_DNA"/>
</dbReference>
<evidence type="ECO:0000313" key="2">
    <source>
        <dbReference type="EMBL" id="SFF99196.1"/>
    </source>
</evidence>
<dbReference type="Pfam" id="PF11731">
    <property type="entry name" value="Cdd1"/>
    <property type="match status" value="1"/>
</dbReference>
<reference evidence="2 3" key="1">
    <citation type="submission" date="2016-10" db="EMBL/GenBank/DDBJ databases">
        <authorList>
            <person name="de Groot N.N."/>
        </authorList>
    </citation>
    <scope>NUCLEOTIDE SEQUENCE [LARGE SCALE GENOMIC DNA]</scope>
    <source>
        <strain evidence="2 3">CPCC 202808</strain>
    </source>
</reference>
<reference evidence="1 4" key="2">
    <citation type="submission" date="2020-07" db="EMBL/GenBank/DDBJ databases">
        <title>Sequencing the genomes of 1000 actinobacteria strains.</title>
        <authorList>
            <person name="Klenk H.-P."/>
        </authorList>
    </citation>
    <scope>NUCLEOTIDE SEQUENCE [LARGE SCALE GENOMIC DNA]</scope>
    <source>
        <strain evidence="1 4">DSM 45117</strain>
    </source>
</reference>
<proteinExistence type="predicted"/>
<dbReference type="Proteomes" id="UP000199052">
    <property type="component" value="Unassembled WGS sequence"/>
</dbReference>
<dbReference type="Proteomes" id="UP000533017">
    <property type="component" value="Unassembled WGS sequence"/>
</dbReference>
<gene>
    <name evidence="1" type="ORF">FHR37_004518</name>
    <name evidence="2" type="ORF">SAMN05421678_103227</name>
</gene>
<organism evidence="2 3">
    <name type="scientific">Actinopolymorpha cephalotaxi</name>
    <dbReference type="NCBI Taxonomy" id="504797"/>
    <lineage>
        <taxon>Bacteria</taxon>
        <taxon>Bacillati</taxon>
        <taxon>Actinomycetota</taxon>
        <taxon>Actinomycetes</taxon>
        <taxon>Propionibacteriales</taxon>
        <taxon>Actinopolymorphaceae</taxon>
        <taxon>Actinopolymorpha</taxon>
    </lineage>
</organism>
<protein>
    <submittedName>
        <fullName evidence="2">Pathogenicity locus</fullName>
    </submittedName>
</protein>
<dbReference type="STRING" id="504797.SAMN05421678_103227"/>
<evidence type="ECO:0000313" key="3">
    <source>
        <dbReference type="Proteomes" id="UP000199052"/>
    </source>
</evidence>
<dbReference type="RefSeq" id="WP_092882226.1">
    <property type="nucleotide sequence ID" value="NZ_FOOI01000003.1"/>
</dbReference>
<dbReference type="InterPro" id="IPR021725">
    <property type="entry name" value="Cdd1"/>
</dbReference>